<evidence type="ECO:0000313" key="1">
    <source>
        <dbReference type="EMBL" id="XCD03546.1"/>
    </source>
</evidence>
<dbReference type="EMBL" id="PP511685">
    <property type="protein sequence ID" value="XCD06544.1"/>
    <property type="molecule type" value="Genomic_DNA"/>
</dbReference>
<dbReference type="EMBL" id="PP511439">
    <property type="protein sequence ID" value="XCD04212.1"/>
    <property type="molecule type" value="Genomic_DNA"/>
</dbReference>
<dbReference type="EMBL" id="PP511587">
    <property type="protein sequence ID" value="XCD05642.1"/>
    <property type="molecule type" value="Genomic_DNA"/>
</dbReference>
<organism evidence="4">
    <name type="scientific">Dulem virus 94</name>
    <dbReference type="NCBI Taxonomy" id="3145805"/>
    <lineage>
        <taxon>Viruses</taxon>
        <taxon>Monodnaviria</taxon>
        <taxon>Sangervirae</taxon>
        <taxon>Phixviricota</taxon>
        <taxon>Malgrandaviricetes</taxon>
        <taxon>Petitvirales</taxon>
        <taxon>Microviridae</taxon>
        <taxon>Microvirus</taxon>
    </lineage>
</organism>
<evidence type="ECO:0000313" key="3">
    <source>
        <dbReference type="EMBL" id="XCD05642.1"/>
    </source>
</evidence>
<name>A0AAU8B2L5_9VIRU</name>
<protein>
    <submittedName>
        <fullName evidence="4">Uncharacterized protein</fullName>
    </submittedName>
</protein>
<evidence type="ECO:0000313" key="5">
    <source>
        <dbReference type="EMBL" id="XCD07196.1"/>
    </source>
</evidence>
<sequence length="71" mass="8539">MRTYLYSGKLYKCFFPEGFLPSNSFLYFSTWECLIEFCRSNEVKGVNVWRLGENDEYYDFCYLKDFSNGCC</sequence>
<dbReference type="EMBL" id="PP511372">
    <property type="protein sequence ID" value="XCD03546.1"/>
    <property type="molecule type" value="Genomic_DNA"/>
</dbReference>
<reference evidence="4" key="1">
    <citation type="submission" date="2024-03" db="EMBL/GenBank/DDBJ databases">
        <title>Diverse circular DNA viruses in blood, oral, and fecal samples of captive lemurs.</title>
        <authorList>
            <person name="Paietta E.N."/>
            <person name="Kraberger S."/>
            <person name="Lund M.C."/>
            <person name="Custer J.M."/>
            <person name="Vargas K.M."/>
            <person name="Ehmke E.E."/>
            <person name="Yoder A.D."/>
            <person name="Varsani A."/>
        </authorList>
    </citation>
    <scope>NUCLEOTIDE SEQUENCE</scope>
    <source>
        <strain evidence="1">Duke_18_87</strain>
        <strain evidence="2">Duke_21_108</strain>
        <strain evidence="3">Duke_24FS_122</strain>
        <strain evidence="4">Duke_25FS_130</strain>
        <strain evidence="5">Duke_26_101</strain>
    </source>
</reference>
<evidence type="ECO:0000313" key="4">
    <source>
        <dbReference type="EMBL" id="XCD06544.1"/>
    </source>
</evidence>
<accession>A0AAU8B2L5</accession>
<proteinExistence type="predicted"/>
<evidence type="ECO:0000313" key="2">
    <source>
        <dbReference type="EMBL" id="XCD04212.1"/>
    </source>
</evidence>
<dbReference type="EMBL" id="PP511764">
    <property type="protein sequence ID" value="XCD07196.1"/>
    <property type="molecule type" value="Genomic_DNA"/>
</dbReference>